<dbReference type="SUPFAM" id="SSF47336">
    <property type="entry name" value="ACP-like"/>
    <property type="match status" value="1"/>
</dbReference>
<organism evidence="1 2">
    <name type="scientific">candidate division WWE3 bacterium CG_4_9_14_0_2_um_filter_48_10</name>
    <dbReference type="NCBI Taxonomy" id="1975078"/>
    <lineage>
        <taxon>Bacteria</taxon>
        <taxon>Katanobacteria</taxon>
    </lineage>
</organism>
<sequence length="79" mass="8680">MANKTEETIKQILSRSLGVTKEELAENASFANDLNIGPIELKEAIGKVFEEFGIGGEQEFSTVGELIAFIKDYLDEIEG</sequence>
<dbReference type="Gene3D" id="1.10.1200.10">
    <property type="entry name" value="ACP-like"/>
    <property type="match status" value="1"/>
</dbReference>
<accession>A0A2M8EI58</accession>
<dbReference type="EMBL" id="PFSK01000042">
    <property type="protein sequence ID" value="PJC22146.1"/>
    <property type="molecule type" value="Genomic_DNA"/>
</dbReference>
<dbReference type="Proteomes" id="UP000228781">
    <property type="component" value="Unassembled WGS sequence"/>
</dbReference>
<proteinExistence type="predicted"/>
<name>A0A2M8EI58_UNCKA</name>
<gene>
    <name evidence="1" type="ORF">CO059_02765</name>
</gene>
<comment type="caution">
    <text evidence="1">The sequence shown here is derived from an EMBL/GenBank/DDBJ whole genome shotgun (WGS) entry which is preliminary data.</text>
</comment>
<evidence type="ECO:0000313" key="1">
    <source>
        <dbReference type="EMBL" id="PJC22146.1"/>
    </source>
</evidence>
<reference evidence="2" key="1">
    <citation type="submission" date="2017-09" db="EMBL/GenBank/DDBJ databases">
        <title>Depth-based differentiation of microbial function through sediment-hosted aquifers and enrichment of novel symbionts in the deep terrestrial subsurface.</title>
        <authorList>
            <person name="Probst A.J."/>
            <person name="Ladd B."/>
            <person name="Jarett J.K."/>
            <person name="Geller-Mcgrath D.E."/>
            <person name="Sieber C.M.K."/>
            <person name="Emerson J.B."/>
            <person name="Anantharaman K."/>
            <person name="Thomas B.C."/>
            <person name="Malmstrom R."/>
            <person name="Stieglmeier M."/>
            <person name="Klingl A."/>
            <person name="Woyke T."/>
            <person name="Ryan C.M."/>
            <person name="Banfield J.F."/>
        </authorList>
    </citation>
    <scope>NUCLEOTIDE SEQUENCE [LARGE SCALE GENOMIC DNA]</scope>
</reference>
<evidence type="ECO:0000313" key="2">
    <source>
        <dbReference type="Proteomes" id="UP000228781"/>
    </source>
</evidence>
<evidence type="ECO:0008006" key="3">
    <source>
        <dbReference type="Google" id="ProtNLM"/>
    </source>
</evidence>
<dbReference type="InterPro" id="IPR036736">
    <property type="entry name" value="ACP-like_sf"/>
</dbReference>
<protein>
    <recommendedName>
        <fullName evidence="3">Acyl carrier protein</fullName>
    </recommendedName>
</protein>
<dbReference type="AlphaFoldDB" id="A0A2M8EI58"/>